<comment type="caution">
    <text evidence="1">The sequence shown here is derived from an EMBL/GenBank/DDBJ whole genome shotgun (WGS) entry which is preliminary data.</text>
</comment>
<keyword evidence="2" id="KW-1185">Reference proteome</keyword>
<accession>A0AAE0ZXZ0</accession>
<gene>
    <name evidence="1" type="ORF">RRG08_062502</name>
</gene>
<proteinExistence type="predicted"/>
<reference evidence="1" key="1">
    <citation type="journal article" date="2023" name="G3 (Bethesda)">
        <title>A reference genome for the long-term kleptoplast-retaining sea slug Elysia crispata morphotype clarki.</title>
        <authorList>
            <person name="Eastman K.E."/>
            <person name="Pendleton A.L."/>
            <person name="Shaikh M.A."/>
            <person name="Suttiyut T."/>
            <person name="Ogas R."/>
            <person name="Tomko P."/>
            <person name="Gavelis G."/>
            <person name="Widhalm J.R."/>
            <person name="Wisecaver J.H."/>
        </authorList>
    </citation>
    <scope>NUCLEOTIDE SEQUENCE</scope>
    <source>
        <strain evidence="1">ECLA1</strain>
    </source>
</reference>
<sequence>MHMIELATELHILLDPNSLMQERTKFGMTDQTEQLSGRDQWPVILRINYSGCPLLFARIQQSPESSFPLKNHK</sequence>
<evidence type="ECO:0000313" key="2">
    <source>
        <dbReference type="Proteomes" id="UP001283361"/>
    </source>
</evidence>
<dbReference type="EMBL" id="JAWDGP010003087">
    <property type="protein sequence ID" value="KAK3777337.1"/>
    <property type="molecule type" value="Genomic_DNA"/>
</dbReference>
<dbReference type="Proteomes" id="UP001283361">
    <property type="component" value="Unassembled WGS sequence"/>
</dbReference>
<dbReference type="AlphaFoldDB" id="A0AAE0ZXZ0"/>
<name>A0AAE0ZXZ0_9GAST</name>
<organism evidence="1 2">
    <name type="scientific">Elysia crispata</name>
    <name type="common">lettuce slug</name>
    <dbReference type="NCBI Taxonomy" id="231223"/>
    <lineage>
        <taxon>Eukaryota</taxon>
        <taxon>Metazoa</taxon>
        <taxon>Spiralia</taxon>
        <taxon>Lophotrochozoa</taxon>
        <taxon>Mollusca</taxon>
        <taxon>Gastropoda</taxon>
        <taxon>Heterobranchia</taxon>
        <taxon>Euthyneura</taxon>
        <taxon>Panpulmonata</taxon>
        <taxon>Sacoglossa</taxon>
        <taxon>Placobranchoidea</taxon>
        <taxon>Plakobranchidae</taxon>
        <taxon>Elysia</taxon>
    </lineage>
</organism>
<protein>
    <submittedName>
        <fullName evidence="1">Uncharacterized protein</fullName>
    </submittedName>
</protein>
<evidence type="ECO:0000313" key="1">
    <source>
        <dbReference type="EMBL" id="KAK3777337.1"/>
    </source>
</evidence>